<proteinExistence type="predicted"/>
<evidence type="ECO:0000313" key="3">
    <source>
        <dbReference type="Proteomes" id="UP000199041"/>
    </source>
</evidence>
<reference evidence="2 3" key="1">
    <citation type="submission" date="2016-10" db="EMBL/GenBank/DDBJ databases">
        <authorList>
            <person name="de Groot N.N."/>
        </authorList>
    </citation>
    <scope>NUCLEOTIDE SEQUENCE [LARGE SCALE GENOMIC DNA]</scope>
    <source>
        <strain evidence="2 3">Vu-144</strain>
    </source>
</reference>
<dbReference type="OrthoDB" id="1098580at2"/>
<evidence type="ECO:0000313" key="2">
    <source>
        <dbReference type="EMBL" id="SEA52413.1"/>
    </source>
</evidence>
<name>A0A1H4BWG1_9BACT</name>
<protein>
    <recommendedName>
        <fullName evidence="4">Outer membrane protein beta-barrel domain-containing protein</fullName>
    </recommendedName>
</protein>
<dbReference type="STRING" id="551991.SAMN05192529_1256"/>
<dbReference type="AlphaFoldDB" id="A0A1H4BWG1"/>
<evidence type="ECO:0008006" key="4">
    <source>
        <dbReference type="Google" id="ProtNLM"/>
    </source>
</evidence>
<dbReference type="Proteomes" id="UP000199041">
    <property type="component" value="Unassembled WGS sequence"/>
</dbReference>
<gene>
    <name evidence="2" type="ORF">SAMN05192529_1256</name>
</gene>
<feature type="chain" id="PRO_5011490681" description="Outer membrane protein beta-barrel domain-containing protein" evidence="1">
    <location>
        <begin position="31"/>
        <end position="229"/>
    </location>
</feature>
<feature type="signal peptide" evidence="1">
    <location>
        <begin position="1"/>
        <end position="30"/>
    </location>
</feature>
<keyword evidence="3" id="KW-1185">Reference proteome</keyword>
<accession>A0A1H4BWG1</accession>
<sequence>MRHINKGSFRQLPKFLLVITLALLVNSSFGQYQNDNRYGNQDEYDQQPDEPQPAAQKQAKFRHYFVGGNFIASFGDGGGAFGINPSIGYSLSPYVDVGLGINAVYNYNKDYYNGGKWRTWNLGVAPFVRVYPIDFLFFEGSFEENLVSSRYISQEGEKSDRQNASAPSLIGAIGYTNRIFGQSSFFFSVGMDFLNNKNSPYRENYYDNAGTLRSRPTAIIRTGFNINLW</sequence>
<organism evidence="2 3">
    <name type="scientific">Arachidicoccus rhizosphaerae</name>
    <dbReference type="NCBI Taxonomy" id="551991"/>
    <lineage>
        <taxon>Bacteria</taxon>
        <taxon>Pseudomonadati</taxon>
        <taxon>Bacteroidota</taxon>
        <taxon>Chitinophagia</taxon>
        <taxon>Chitinophagales</taxon>
        <taxon>Chitinophagaceae</taxon>
        <taxon>Arachidicoccus</taxon>
    </lineage>
</organism>
<evidence type="ECO:0000256" key="1">
    <source>
        <dbReference type="SAM" id="SignalP"/>
    </source>
</evidence>
<dbReference type="EMBL" id="FNQY01000025">
    <property type="protein sequence ID" value="SEA52413.1"/>
    <property type="molecule type" value="Genomic_DNA"/>
</dbReference>
<keyword evidence="1" id="KW-0732">Signal</keyword>
<dbReference type="RefSeq" id="WP_091400519.1">
    <property type="nucleotide sequence ID" value="NZ_FNQY01000025.1"/>
</dbReference>